<dbReference type="InterPro" id="IPR003439">
    <property type="entry name" value="ABC_transporter-like_ATP-bd"/>
</dbReference>
<evidence type="ECO:0000256" key="2">
    <source>
        <dbReference type="ARBA" id="ARBA00022692"/>
    </source>
</evidence>
<dbReference type="RefSeq" id="WP_182497948.1">
    <property type="nucleotide sequence ID" value="NZ_BMKM01000001.1"/>
</dbReference>
<keyword evidence="3" id="KW-0547">Nucleotide-binding</keyword>
<feature type="transmembrane region" description="Helical" evidence="7">
    <location>
        <begin position="84"/>
        <end position="106"/>
    </location>
</feature>
<evidence type="ECO:0000256" key="5">
    <source>
        <dbReference type="ARBA" id="ARBA00022989"/>
    </source>
</evidence>
<evidence type="ECO:0000256" key="6">
    <source>
        <dbReference type="ARBA" id="ARBA00023136"/>
    </source>
</evidence>
<keyword evidence="11" id="KW-1185">Reference proteome</keyword>
<accession>A0A8H9FYX2</accession>
<name>A0A8H9FYX2_9SPHI</name>
<dbReference type="PANTHER" id="PTHR43394:SF1">
    <property type="entry name" value="ATP-BINDING CASSETTE SUB-FAMILY B MEMBER 10, MITOCHONDRIAL"/>
    <property type="match status" value="1"/>
</dbReference>
<keyword evidence="2 7" id="KW-0812">Transmembrane</keyword>
<evidence type="ECO:0000259" key="8">
    <source>
        <dbReference type="PROSITE" id="PS50893"/>
    </source>
</evidence>
<dbReference type="GO" id="GO:0005886">
    <property type="term" value="C:plasma membrane"/>
    <property type="evidence" value="ECO:0007669"/>
    <property type="project" value="UniProtKB-SubCell"/>
</dbReference>
<dbReference type="PROSITE" id="PS00211">
    <property type="entry name" value="ABC_TRANSPORTER_1"/>
    <property type="match status" value="1"/>
</dbReference>
<evidence type="ECO:0000313" key="11">
    <source>
        <dbReference type="Proteomes" id="UP000614460"/>
    </source>
</evidence>
<sequence length="611" mass="67831">MARPRLNSGDSHSEDLPKPKLNKEILKKALQIFSYIKPFKWKFILGMIFLILSSLTMLTFPALLGAMIDAAQGRQKYPWLAGSVMYIGGVSLIILSFQSIISFFRIRLFVEIAEKSLANIRKDTYHRLITLPIDFFANRRVGELNSRLSSDLSQIQDTMTTTLAEILRQAISLCFGVVLLVWVSPKLALMNLSILPLIIIVAIIFGRFIRNLSRESQDKLAESNSVVQETLLGISNVKAFVNEFFESKRYAEKLNQSVALAVKGATYRGIFASFIIFAIFGAVIVVIWYGASLVSIHEISVGDLTTYILYSMFVAGSMGSFPELYASLQRSLGASERVLEILEEPQEDIQVNEHDKDIKIQLHGDIIFDHVSFAYPTRPDLTILKDISFHVAAGKKLAIVGPSGTGKSTIASLILQFYQPSSGQIKYDGIPANELALTDIRNQVAIVPQDVLLFGGTIRENISYGNLNADAEDIITAAKRANAHQFIMDFPDGYDTIVGERGVKLSGGQRQRIAIARGLLKDPAILILDEATSSLDSESERMVQQALVELMKDRTSIIIAHRLSTIRDADMIIVVEDGIISDMGTHQELMEKGSGLYHHLYTLQSLHVVES</sequence>
<evidence type="ECO:0000256" key="7">
    <source>
        <dbReference type="SAM" id="Phobius"/>
    </source>
</evidence>
<dbReference type="SUPFAM" id="SSF52540">
    <property type="entry name" value="P-loop containing nucleoside triphosphate hydrolases"/>
    <property type="match status" value="1"/>
</dbReference>
<comment type="subcellular location">
    <subcellularLocation>
        <location evidence="1">Cell membrane</location>
        <topology evidence="1">Multi-pass membrane protein</topology>
    </subcellularLocation>
</comment>
<feature type="transmembrane region" description="Helical" evidence="7">
    <location>
        <begin position="270"/>
        <end position="291"/>
    </location>
</feature>
<comment type="caution">
    <text evidence="10">The sequence shown here is derived from an EMBL/GenBank/DDBJ whole genome shotgun (WGS) entry which is preliminary data.</text>
</comment>
<keyword evidence="4 10" id="KW-0067">ATP-binding</keyword>
<dbReference type="InterPro" id="IPR011527">
    <property type="entry name" value="ABC1_TM_dom"/>
</dbReference>
<feature type="domain" description="ABC transmembrane type-1" evidence="9">
    <location>
        <begin position="44"/>
        <end position="330"/>
    </location>
</feature>
<dbReference type="FunFam" id="3.40.50.300:FF:000218">
    <property type="entry name" value="Multidrug ABC transporter ATP-binding protein"/>
    <property type="match status" value="1"/>
</dbReference>
<dbReference type="Pfam" id="PF00005">
    <property type="entry name" value="ABC_tran"/>
    <property type="match status" value="1"/>
</dbReference>
<dbReference type="PROSITE" id="PS50893">
    <property type="entry name" value="ABC_TRANSPORTER_2"/>
    <property type="match status" value="1"/>
</dbReference>
<dbReference type="SMART" id="SM00382">
    <property type="entry name" value="AAA"/>
    <property type="match status" value="1"/>
</dbReference>
<dbReference type="CDD" id="cd03249">
    <property type="entry name" value="ABC_MTABC3_MDL1_MDL2"/>
    <property type="match status" value="1"/>
</dbReference>
<dbReference type="AlphaFoldDB" id="A0A8H9FYX2"/>
<reference evidence="10" key="1">
    <citation type="journal article" date="2014" name="Int. J. Syst. Evol. Microbiol.">
        <title>Complete genome sequence of Corynebacterium casei LMG S-19264T (=DSM 44701T), isolated from a smear-ripened cheese.</title>
        <authorList>
            <consortium name="US DOE Joint Genome Institute (JGI-PGF)"/>
            <person name="Walter F."/>
            <person name="Albersmeier A."/>
            <person name="Kalinowski J."/>
            <person name="Ruckert C."/>
        </authorList>
    </citation>
    <scope>NUCLEOTIDE SEQUENCE</scope>
    <source>
        <strain evidence="10">CGMCC 1.15966</strain>
    </source>
</reference>
<dbReference type="PROSITE" id="PS50929">
    <property type="entry name" value="ABC_TM1F"/>
    <property type="match status" value="1"/>
</dbReference>
<feature type="transmembrane region" description="Helical" evidence="7">
    <location>
        <begin position="166"/>
        <end position="183"/>
    </location>
</feature>
<proteinExistence type="predicted"/>
<gene>
    <name evidence="10" type="ORF">GCM10011516_03590</name>
</gene>
<feature type="transmembrane region" description="Helical" evidence="7">
    <location>
        <begin position="43"/>
        <end position="64"/>
    </location>
</feature>
<dbReference type="Pfam" id="PF00664">
    <property type="entry name" value="ABC_membrane"/>
    <property type="match status" value="1"/>
</dbReference>
<feature type="transmembrane region" description="Helical" evidence="7">
    <location>
        <begin position="307"/>
        <end position="328"/>
    </location>
</feature>
<feature type="transmembrane region" description="Helical" evidence="7">
    <location>
        <begin position="189"/>
        <end position="209"/>
    </location>
</feature>
<organism evidence="10 11">
    <name type="scientific">Sphingobacterium cellulitidis</name>
    <dbReference type="NCBI Taxonomy" id="1768011"/>
    <lineage>
        <taxon>Bacteria</taxon>
        <taxon>Pseudomonadati</taxon>
        <taxon>Bacteroidota</taxon>
        <taxon>Sphingobacteriia</taxon>
        <taxon>Sphingobacteriales</taxon>
        <taxon>Sphingobacteriaceae</taxon>
        <taxon>Sphingobacterium</taxon>
    </lineage>
</organism>
<evidence type="ECO:0000313" key="10">
    <source>
        <dbReference type="EMBL" id="GGE09209.1"/>
    </source>
</evidence>
<dbReference type="InterPro" id="IPR039421">
    <property type="entry name" value="Type_1_exporter"/>
</dbReference>
<dbReference type="EMBL" id="BMKM01000001">
    <property type="protein sequence ID" value="GGE09209.1"/>
    <property type="molecule type" value="Genomic_DNA"/>
</dbReference>
<dbReference type="InterPro" id="IPR036640">
    <property type="entry name" value="ABC1_TM_sf"/>
</dbReference>
<dbReference type="Gene3D" id="1.20.1560.10">
    <property type="entry name" value="ABC transporter type 1, transmembrane domain"/>
    <property type="match status" value="1"/>
</dbReference>
<keyword evidence="6 7" id="KW-0472">Membrane</keyword>
<dbReference type="SUPFAM" id="SSF90123">
    <property type="entry name" value="ABC transporter transmembrane region"/>
    <property type="match status" value="1"/>
</dbReference>
<evidence type="ECO:0000256" key="3">
    <source>
        <dbReference type="ARBA" id="ARBA00022741"/>
    </source>
</evidence>
<feature type="domain" description="ABC transporter" evidence="8">
    <location>
        <begin position="366"/>
        <end position="602"/>
    </location>
</feature>
<reference evidence="10" key="2">
    <citation type="submission" date="2020-09" db="EMBL/GenBank/DDBJ databases">
        <authorList>
            <person name="Sun Q."/>
            <person name="Zhou Y."/>
        </authorList>
    </citation>
    <scope>NUCLEOTIDE SEQUENCE</scope>
    <source>
        <strain evidence="10">CGMCC 1.15966</strain>
    </source>
</reference>
<dbReference type="GO" id="GO:0015421">
    <property type="term" value="F:ABC-type oligopeptide transporter activity"/>
    <property type="evidence" value="ECO:0007669"/>
    <property type="project" value="TreeGrafter"/>
</dbReference>
<protein>
    <submittedName>
        <fullName evidence="10">Multidrug ABC transporter ATP-binding protein</fullName>
    </submittedName>
</protein>
<dbReference type="Proteomes" id="UP000614460">
    <property type="component" value="Unassembled WGS sequence"/>
</dbReference>
<dbReference type="PANTHER" id="PTHR43394">
    <property type="entry name" value="ATP-DEPENDENT PERMEASE MDL1, MITOCHONDRIAL"/>
    <property type="match status" value="1"/>
</dbReference>
<dbReference type="GO" id="GO:0016887">
    <property type="term" value="F:ATP hydrolysis activity"/>
    <property type="evidence" value="ECO:0007669"/>
    <property type="project" value="InterPro"/>
</dbReference>
<dbReference type="GO" id="GO:0005524">
    <property type="term" value="F:ATP binding"/>
    <property type="evidence" value="ECO:0007669"/>
    <property type="project" value="UniProtKB-KW"/>
</dbReference>
<dbReference type="InterPro" id="IPR017871">
    <property type="entry name" value="ABC_transporter-like_CS"/>
</dbReference>
<dbReference type="CDD" id="cd18576">
    <property type="entry name" value="ABC_6TM_bac_exporter_ABCB8_10_like"/>
    <property type="match status" value="1"/>
</dbReference>
<keyword evidence="5 7" id="KW-1133">Transmembrane helix</keyword>
<dbReference type="Gene3D" id="3.40.50.300">
    <property type="entry name" value="P-loop containing nucleotide triphosphate hydrolases"/>
    <property type="match status" value="1"/>
</dbReference>
<evidence type="ECO:0000256" key="1">
    <source>
        <dbReference type="ARBA" id="ARBA00004651"/>
    </source>
</evidence>
<dbReference type="InterPro" id="IPR027417">
    <property type="entry name" value="P-loop_NTPase"/>
</dbReference>
<evidence type="ECO:0000256" key="4">
    <source>
        <dbReference type="ARBA" id="ARBA00022840"/>
    </source>
</evidence>
<dbReference type="InterPro" id="IPR003593">
    <property type="entry name" value="AAA+_ATPase"/>
</dbReference>
<evidence type="ECO:0000259" key="9">
    <source>
        <dbReference type="PROSITE" id="PS50929"/>
    </source>
</evidence>